<comment type="caution">
    <text evidence="3">The sequence shown here is derived from an EMBL/GenBank/DDBJ whole genome shotgun (WGS) entry which is preliminary data.</text>
</comment>
<dbReference type="InterPro" id="IPR010610">
    <property type="entry name" value="EryCIII-like_C"/>
</dbReference>
<keyword evidence="4" id="KW-1185">Reference proteome</keyword>
<evidence type="ECO:0000259" key="1">
    <source>
        <dbReference type="Pfam" id="PF03033"/>
    </source>
</evidence>
<dbReference type="EMBL" id="BMGI01000003">
    <property type="protein sequence ID" value="GGD37096.1"/>
    <property type="molecule type" value="Genomic_DNA"/>
</dbReference>
<proteinExistence type="predicted"/>
<dbReference type="PANTHER" id="PTHR48050">
    <property type="entry name" value="STEROL 3-BETA-GLUCOSYLTRANSFERASE"/>
    <property type="match status" value="1"/>
</dbReference>
<organism evidence="3 4">
    <name type="scientific">Sinisalibacter lacisalsi</name>
    <dbReference type="NCBI Taxonomy" id="1526570"/>
    <lineage>
        <taxon>Bacteria</taxon>
        <taxon>Pseudomonadati</taxon>
        <taxon>Pseudomonadota</taxon>
        <taxon>Alphaproteobacteria</taxon>
        <taxon>Rhodobacterales</taxon>
        <taxon>Roseobacteraceae</taxon>
        <taxon>Sinisalibacter</taxon>
    </lineage>
</organism>
<dbReference type="InterPro" id="IPR004276">
    <property type="entry name" value="GlycoTrans_28_N"/>
</dbReference>
<name>A0ABQ1QQA6_9RHOB</name>
<gene>
    <name evidence="3" type="ORF">GCM10011358_21010</name>
</gene>
<dbReference type="Pfam" id="PF06722">
    <property type="entry name" value="EryCIII-like_C"/>
    <property type="match status" value="1"/>
</dbReference>
<feature type="domain" description="Erythromycin biosynthesis protein CIII-like C-terminal" evidence="2">
    <location>
        <begin position="295"/>
        <end position="397"/>
    </location>
</feature>
<keyword evidence="3" id="KW-0808">Transferase</keyword>
<dbReference type="Pfam" id="PF03033">
    <property type="entry name" value="Glyco_transf_28"/>
    <property type="match status" value="1"/>
</dbReference>
<accession>A0ABQ1QQA6</accession>
<dbReference type="SUPFAM" id="SSF53756">
    <property type="entry name" value="UDP-Glycosyltransferase/glycogen phosphorylase"/>
    <property type="match status" value="1"/>
</dbReference>
<dbReference type="PANTHER" id="PTHR48050:SF13">
    <property type="entry name" value="STEROL 3-BETA-GLUCOSYLTRANSFERASE UGT80A2"/>
    <property type="match status" value="1"/>
</dbReference>
<dbReference type="InterPro" id="IPR050426">
    <property type="entry name" value="Glycosyltransferase_28"/>
</dbReference>
<dbReference type="GO" id="GO:0016740">
    <property type="term" value="F:transferase activity"/>
    <property type="evidence" value="ECO:0007669"/>
    <property type="project" value="UniProtKB-KW"/>
</dbReference>
<reference evidence="4" key="1">
    <citation type="journal article" date="2019" name="Int. J. Syst. Evol. Microbiol.">
        <title>The Global Catalogue of Microorganisms (GCM) 10K type strain sequencing project: providing services to taxonomists for standard genome sequencing and annotation.</title>
        <authorList>
            <consortium name="The Broad Institute Genomics Platform"/>
            <consortium name="The Broad Institute Genome Sequencing Center for Infectious Disease"/>
            <person name="Wu L."/>
            <person name="Ma J."/>
        </authorList>
    </citation>
    <scope>NUCLEOTIDE SEQUENCE [LARGE SCALE GENOMIC DNA]</scope>
    <source>
        <strain evidence="4">CGMCC 1.12922</strain>
    </source>
</reference>
<protein>
    <submittedName>
        <fullName evidence="3">Glycosyl transferase family 1</fullName>
    </submittedName>
</protein>
<sequence length="424" mass="45283">MSYGTRGDVQPYLALGRGLQARGHAVTIATAGRFEGFVTSHGLGFAPLSDEMLAVLDTPQGREMLENTENALQSLFRMVSMLPQVGPMQRALVEDCWAAAEATQPDLILFHPKAYAAPAIAEKLGVPVILALLMPLLVPTASAPMMSFPDLRMGWWNRATYRLARRLIGLSARKYVRETRSVHGLPKQRRFDIACSADGRPIPVLHAVSPSVLPPPPDWPDWARMSGYWFLDEQDWTPPPALSDFLAAGPPPVYVGFGSMAGRFPNRLAHAVVEALGQAGLRGVIATGWGGLEPADLPETIHRIDAAPHDWLFPRMAAVVHHGGAGTTAAAIRAGRPQVVVPFFGDQPWWGAKVHGLGLSPAPIPQKKLTAAKFADALRKATGDETIAAAAAQLGATVRKEDGVAQAIADIEALTGVSLAKSAA</sequence>
<evidence type="ECO:0000259" key="2">
    <source>
        <dbReference type="Pfam" id="PF06722"/>
    </source>
</evidence>
<dbReference type="InterPro" id="IPR002213">
    <property type="entry name" value="UDP_glucos_trans"/>
</dbReference>
<dbReference type="Gene3D" id="3.40.50.2000">
    <property type="entry name" value="Glycogen Phosphorylase B"/>
    <property type="match status" value="2"/>
</dbReference>
<evidence type="ECO:0000313" key="4">
    <source>
        <dbReference type="Proteomes" id="UP000617355"/>
    </source>
</evidence>
<evidence type="ECO:0000313" key="3">
    <source>
        <dbReference type="EMBL" id="GGD37096.1"/>
    </source>
</evidence>
<dbReference type="CDD" id="cd03784">
    <property type="entry name" value="GT1_Gtf-like"/>
    <property type="match status" value="1"/>
</dbReference>
<feature type="domain" description="Glycosyltransferase family 28 N-terminal" evidence="1">
    <location>
        <begin position="3"/>
        <end position="135"/>
    </location>
</feature>
<dbReference type="Proteomes" id="UP000617355">
    <property type="component" value="Unassembled WGS sequence"/>
</dbReference>